<evidence type="ECO:0000259" key="6">
    <source>
        <dbReference type="PROSITE" id="PS50173"/>
    </source>
</evidence>
<gene>
    <name evidence="7" type="ORF">FY528_08210</name>
</gene>
<evidence type="ECO:0000256" key="2">
    <source>
        <dbReference type="ARBA" id="ARBA00022763"/>
    </source>
</evidence>
<dbReference type="InterPro" id="IPR001126">
    <property type="entry name" value="UmuC"/>
</dbReference>
<comment type="caution">
    <text evidence="7">The sequence shown here is derived from an EMBL/GenBank/DDBJ whole genome shotgun (WGS) entry which is preliminary data.</text>
</comment>
<dbReference type="Pfam" id="PF13438">
    <property type="entry name" value="DUF4113"/>
    <property type="match status" value="1"/>
</dbReference>
<sequence length="379" mass="41786">MGEAYFQARGRLREHGVTVFSSNYPLYGDMSRRVMTILSQFSPEVEVYSIDESFLNLEGLRYCAPEGLQAYAHRIRHTVRQQTGIPTAIGIAPTKVLAKLANRLARQLPETERVCLLATLEQQRAALASTPVENVWGIGRRYAAKLRLHQVGTAAELAAMPEAWVRRHLGGVAGVRLWRELRGEKTLSWHGENLLPEEGEKTELARPRHSVICTRSFGKPQTALGPLQEAIATHVGRAAEKLRQQQRVAHLLTVLLGRDRYTGEPGPYTLSTVVPLLVATNDTLSLTKAALRGLRQLRQPGVAYTRAGVLLTGLEPAGQPQLSLFSAGETEQSAALMSTFDALNARFGRGTVRLAASGLDPSAFRSPAYTTDWQQLWHI</sequence>
<dbReference type="Gene3D" id="1.10.150.20">
    <property type="entry name" value="5' to 3' exonuclease, C-terminal subdomain"/>
    <property type="match status" value="1"/>
</dbReference>
<evidence type="ECO:0000313" key="8">
    <source>
        <dbReference type="Proteomes" id="UP000322791"/>
    </source>
</evidence>
<proteinExistence type="inferred from homology"/>
<dbReference type="EMBL" id="VTHL01000006">
    <property type="protein sequence ID" value="TYZ11023.1"/>
    <property type="molecule type" value="Genomic_DNA"/>
</dbReference>
<dbReference type="PANTHER" id="PTHR11076:SF34">
    <property type="entry name" value="PROTEIN UMUC"/>
    <property type="match status" value="1"/>
</dbReference>
<keyword evidence="3" id="KW-0741">SOS mutagenesis</keyword>
<dbReference type="GO" id="GO:0003684">
    <property type="term" value="F:damaged DNA binding"/>
    <property type="evidence" value="ECO:0007669"/>
    <property type="project" value="InterPro"/>
</dbReference>
<dbReference type="CDD" id="cd01700">
    <property type="entry name" value="PolY_Pol_V_umuC"/>
    <property type="match status" value="1"/>
</dbReference>
<dbReference type="PANTHER" id="PTHR11076">
    <property type="entry name" value="DNA REPAIR POLYMERASE UMUC / TRANSFERASE FAMILY MEMBER"/>
    <property type="match status" value="1"/>
</dbReference>
<dbReference type="GO" id="GO:0003887">
    <property type="term" value="F:DNA-directed DNA polymerase activity"/>
    <property type="evidence" value="ECO:0007669"/>
    <property type="project" value="TreeGrafter"/>
</dbReference>
<name>A0A5D6V5A4_9BACT</name>
<dbReference type="InterPro" id="IPR025188">
    <property type="entry name" value="DUF4113"/>
</dbReference>
<accession>A0A5D6V5A4</accession>
<dbReference type="PROSITE" id="PS50173">
    <property type="entry name" value="UMUC"/>
    <property type="match status" value="1"/>
</dbReference>
<dbReference type="GO" id="GO:0006281">
    <property type="term" value="P:DNA repair"/>
    <property type="evidence" value="ECO:0007669"/>
    <property type="project" value="UniProtKB-KW"/>
</dbReference>
<reference evidence="7 8" key="1">
    <citation type="submission" date="2019-08" db="EMBL/GenBank/DDBJ databases">
        <authorList>
            <person name="Seo M.-J."/>
        </authorList>
    </citation>
    <scope>NUCLEOTIDE SEQUENCE [LARGE SCALE GENOMIC DNA]</scope>
    <source>
        <strain evidence="7 8">KIGAM108</strain>
    </source>
</reference>
<dbReference type="SUPFAM" id="SSF56672">
    <property type="entry name" value="DNA/RNA polymerases"/>
    <property type="match status" value="1"/>
</dbReference>
<dbReference type="InterPro" id="IPR050116">
    <property type="entry name" value="DNA_polymerase-Y"/>
</dbReference>
<evidence type="ECO:0000256" key="5">
    <source>
        <dbReference type="ARBA" id="ARBA00023236"/>
    </source>
</evidence>
<dbReference type="InterPro" id="IPR043502">
    <property type="entry name" value="DNA/RNA_pol_sf"/>
</dbReference>
<dbReference type="GO" id="GO:0042276">
    <property type="term" value="P:error-prone translesion synthesis"/>
    <property type="evidence" value="ECO:0007669"/>
    <property type="project" value="TreeGrafter"/>
</dbReference>
<evidence type="ECO:0000313" key="7">
    <source>
        <dbReference type="EMBL" id="TYZ11023.1"/>
    </source>
</evidence>
<keyword evidence="5" id="KW-0742">SOS response</keyword>
<dbReference type="Pfam" id="PF00817">
    <property type="entry name" value="IMS"/>
    <property type="match status" value="1"/>
</dbReference>
<keyword evidence="4" id="KW-0234">DNA repair</keyword>
<feature type="domain" description="UmuC" evidence="6">
    <location>
        <begin position="1"/>
        <end position="139"/>
    </location>
</feature>
<organism evidence="7 8">
    <name type="scientific">Hymenobacter lutimineralis</name>
    <dbReference type="NCBI Taxonomy" id="2606448"/>
    <lineage>
        <taxon>Bacteria</taxon>
        <taxon>Pseudomonadati</taxon>
        <taxon>Bacteroidota</taxon>
        <taxon>Cytophagia</taxon>
        <taxon>Cytophagales</taxon>
        <taxon>Hymenobacteraceae</taxon>
        <taxon>Hymenobacter</taxon>
    </lineage>
</organism>
<dbReference type="GO" id="GO:0009432">
    <property type="term" value="P:SOS response"/>
    <property type="evidence" value="ECO:0007669"/>
    <property type="project" value="UniProtKB-KW"/>
</dbReference>
<evidence type="ECO:0000256" key="4">
    <source>
        <dbReference type="ARBA" id="ARBA00023204"/>
    </source>
</evidence>
<protein>
    <submittedName>
        <fullName evidence="7">Y-family DNA polymerase</fullName>
    </submittedName>
</protein>
<dbReference type="InterPro" id="IPR017961">
    <property type="entry name" value="DNA_pol_Y-fam_little_finger"/>
</dbReference>
<dbReference type="GO" id="GO:0005829">
    <property type="term" value="C:cytosol"/>
    <property type="evidence" value="ECO:0007669"/>
    <property type="project" value="TreeGrafter"/>
</dbReference>
<evidence type="ECO:0000256" key="3">
    <source>
        <dbReference type="ARBA" id="ARBA00023199"/>
    </source>
</evidence>
<keyword evidence="2" id="KW-0227">DNA damage</keyword>
<dbReference type="Gene3D" id="3.30.70.270">
    <property type="match status" value="1"/>
</dbReference>
<dbReference type="Proteomes" id="UP000322791">
    <property type="component" value="Unassembled WGS sequence"/>
</dbReference>
<comment type="similarity">
    <text evidence="1">Belongs to the DNA polymerase type-Y family.</text>
</comment>
<keyword evidence="8" id="KW-1185">Reference proteome</keyword>
<dbReference type="AlphaFoldDB" id="A0A5D6V5A4"/>
<dbReference type="Pfam" id="PF11799">
    <property type="entry name" value="IMS_C"/>
    <property type="match status" value="1"/>
</dbReference>
<evidence type="ECO:0000256" key="1">
    <source>
        <dbReference type="ARBA" id="ARBA00010945"/>
    </source>
</evidence>
<dbReference type="InterPro" id="IPR043128">
    <property type="entry name" value="Rev_trsase/Diguanyl_cyclase"/>
</dbReference>